<sequence>MGLIAQDSPLGQELLAFEEERRRALISGDPVLLDRILHPDLVHVHSSGMVHGKAEFIAHVGRMGGFVDITRGPVELRATGADGALMTGPTVNRVRRLDSGEIVDLTAFGTVVALRGADGWQVLLSQITLRK</sequence>
<feature type="domain" description="DUF4440" evidence="1">
    <location>
        <begin position="14"/>
        <end position="122"/>
    </location>
</feature>
<dbReference type="EMBL" id="SAUW01000011">
    <property type="protein sequence ID" value="RWR11000.1"/>
    <property type="molecule type" value="Genomic_DNA"/>
</dbReference>
<organism evidence="2 3">
    <name type="scientific">Paenirhodobacter populi</name>
    <dbReference type="NCBI Taxonomy" id="2306993"/>
    <lineage>
        <taxon>Bacteria</taxon>
        <taxon>Pseudomonadati</taxon>
        <taxon>Pseudomonadota</taxon>
        <taxon>Alphaproteobacteria</taxon>
        <taxon>Rhodobacterales</taxon>
        <taxon>Rhodobacter group</taxon>
        <taxon>Paenirhodobacter</taxon>
    </lineage>
</organism>
<evidence type="ECO:0000313" key="2">
    <source>
        <dbReference type="EMBL" id="RWR11000.1"/>
    </source>
</evidence>
<gene>
    <name evidence="2" type="ORF">D2T33_11730</name>
</gene>
<comment type="caution">
    <text evidence="2">The sequence shown here is derived from an EMBL/GenBank/DDBJ whole genome shotgun (WGS) entry which is preliminary data.</text>
</comment>
<dbReference type="SUPFAM" id="SSF54427">
    <property type="entry name" value="NTF2-like"/>
    <property type="match status" value="1"/>
</dbReference>
<evidence type="ECO:0000313" key="3">
    <source>
        <dbReference type="Proteomes" id="UP000285710"/>
    </source>
</evidence>
<dbReference type="InterPro" id="IPR032710">
    <property type="entry name" value="NTF2-like_dom_sf"/>
</dbReference>
<accession>A0A443ITH8</accession>
<dbReference type="Gene3D" id="3.10.450.50">
    <property type="match status" value="1"/>
</dbReference>
<reference evidence="2 3" key="1">
    <citation type="submission" date="2019-01" db="EMBL/GenBank/DDBJ databases">
        <title>Sinorhodobacter populi sp. nov. isolated from the symptomatic bark tissue of Populus euramericana canker.</title>
        <authorList>
            <person name="Xu G."/>
        </authorList>
    </citation>
    <scope>NUCLEOTIDE SEQUENCE [LARGE SCALE GENOMIC DNA]</scope>
    <source>
        <strain evidence="2 3">2D-5</strain>
    </source>
</reference>
<dbReference type="Proteomes" id="UP000285710">
    <property type="component" value="Unassembled WGS sequence"/>
</dbReference>
<evidence type="ECO:0000259" key="1">
    <source>
        <dbReference type="Pfam" id="PF14534"/>
    </source>
</evidence>
<keyword evidence="3" id="KW-1185">Reference proteome</keyword>
<proteinExistence type="predicted"/>
<dbReference type="Pfam" id="PF14534">
    <property type="entry name" value="DUF4440"/>
    <property type="match status" value="1"/>
</dbReference>
<dbReference type="InterPro" id="IPR027843">
    <property type="entry name" value="DUF4440"/>
</dbReference>
<reference evidence="2 3" key="2">
    <citation type="submission" date="2019-01" db="EMBL/GenBank/DDBJ databases">
        <authorList>
            <person name="Li Y."/>
        </authorList>
    </citation>
    <scope>NUCLEOTIDE SEQUENCE [LARGE SCALE GENOMIC DNA]</scope>
    <source>
        <strain evidence="2 3">2D-5</strain>
    </source>
</reference>
<dbReference type="AlphaFoldDB" id="A0A443ITH8"/>
<dbReference type="RefSeq" id="WP_128269893.1">
    <property type="nucleotide sequence ID" value="NZ_SAUW01000011.1"/>
</dbReference>
<name>A0A443ITH8_9RHOB</name>
<protein>
    <submittedName>
        <fullName evidence="2">Nuclear transport factor 2 family protein</fullName>
    </submittedName>
</protein>